<protein>
    <submittedName>
        <fullName evidence="1">(rape) hypothetical protein</fullName>
    </submittedName>
</protein>
<accession>A0A816IC89</accession>
<dbReference type="Proteomes" id="UP001295469">
    <property type="component" value="Chromosome C03"/>
</dbReference>
<sequence>MPVGGKQGFEDTPGQYPSKSIITVSSKWGCSPNILSVLTMNKQVINRFGSVYSLGQHQYVGLRVLYPPAVLFLTLSTPAS</sequence>
<evidence type="ECO:0000313" key="1">
    <source>
        <dbReference type="EMBL" id="CAF1701340.1"/>
    </source>
</evidence>
<gene>
    <name evidence="1" type="ORF">DARMORV10_C03P29800.1</name>
</gene>
<name>A0A816IC89_BRANA</name>
<dbReference type="EMBL" id="HG994367">
    <property type="protein sequence ID" value="CAF1701340.1"/>
    <property type="molecule type" value="Genomic_DNA"/>
</dbReference>
<proteinExistence type="predicted"/>
<reference evidence="1" key="1">
    <citation type="submission" date="2021-01" db="EMBL/GenBank/DDBJ databases">
        <authorList>
            <consortium name="Genoscope - CEA"/>
            <person name="William W."/>
        </authorList>
    </citation>
    <scope>NUCLEOTIDE SEQUENCE</scope>
</reference>
<organism evidence="1">
    <name type="scientific">Brassica napus</name>
    <name type="common">Rape</name>
    <dbReference type="NCBI Taxonomy" id="3708"/>
    <lineage>
        <taxon>Eukaryota</taxon>
        <taxon>Viridiplantae</taxon>
        <taxon>Streptophyta</taxon>
        <taxon>Embryophyta</taxon>
        <taxon>Tracheophyta</taxon>
        <taxon>Spermatophyta</taxon>
        <taxon>Magnoliopsida</taxon>
        <taxon>eudicotyledons</taxon>
        <taxon>Gunneridae</taxon>
        <taxon>Pentapetalae</taxon>
        <taxon>rosids</taxon>
        <taxon>malvids</taxon>
        <taxon>Brassicales</taxon>
        <taxon>Brassicaceae</taxon>
        <taxon>Brassiceae</taxon>
        <taxon>Brassica</taxon>
    </lineage>
</organism>
<dbReference type="AlphaFoldDB" id="A0A816IC89"/>